<gene>
    <name evidence="3" type="primary">LOC131801226</name>
</gene>
<sequence>MSAQTTPKSPVTNPLNDDDFSDVTKKEIIYWSRKLEIAPSQLFLLPKDDLNKRMEDILNRNHESNDEDRQNISERWQYMTQMKEQLIENHANKRLKGGAGRNIYDILAEAANQIEEMYGEASYYDDSQDYDESTMASRTYGTYNASNSCPFREDLTYTLSDEEPTFESTFEDSFQINPNLASTPRCPRQLANNETYSLPARKTANATYQVAPNQTAQYPTNATFTTRQCPMNSTFNARQGPEPNNESFKLPPPAAFNESSRQSSAQQWSPQSMAFMDTSRDKSSSMNANSFATGGVAINSTMNKTSNATGPSIRNFTDYSMTYSPQGTEESANSVSIENYNENSGVIRASSRSYTLPTGSKAGNTTFDMSSAVRGGIGNKTFDISSVLKGGLGNATFNMPSSLVSGPERSAKSPTRCPVAKATAPSPPPPTQCPRNQPTVQPTPARTPINPSTYKPRRLEF</sequence>
<feature type="region of interest" description="Disordered" evidence="1">
    <location>
        <begin position="226"/>
        <end position="271"/>
    </location>
</feature>
<feature type="compositionally biased region" description="Polar residues" evidence="1">
    <location>
        <begin position="226"/>
        <end position="247"/>
    </location>
</feature>
<evidence type="ECO:0000313" key="3">
    <source>
        <dbReference type="RefSeq" id="XP_058975542.1"/>
    </source>
</evidence>
<dbReference type="RefSeq" id="XP_058975542.1">
    <property type="nucleotide sequence ID" value="XM_059119559.1"/>
</dbReference>
<accession>A0ABM3UPU1</accession>
<evidence type="ECO:0000256" key="1">
    <source>
        <dbReference type="SAM" id="MobiDB-lite"/>
    </source>
</evidence>
<name>A0ABM3UPU1_MUSDO</name>
<keyword evidence="2" id="KW-1185">Reference proteome</keyword>
<dbReference type="GeneID" id="131801226"/>
<feature type="compositionally biased region" description="Polar residues" evidence="1">
    <location>
        <begin position="440"/>
        <end position="453"/>
    </location>
</feature>
<organism evidence="2 3">
    <name type="scientific">Musca domestica</name>
    <name type="common">House fly</name>
    <dbReference type="NCBI Taxonomy" id="7370"/>
    <lineage>
        <taxon>Eukaryota</taxon>
        <taxon>Metazoa</taxon>
        <taxon>Ecdysozoa</taxon>
        <taxon>Arthropoda</taxon>
        <taxon>Hexapoda</taxon>
        <taxon>Insecta</taxon>
        <taxon>Pterygota</taxon>
        <taxon>Neoptera</taxon>
        <taxon>Endopterygota</taxon>
        <taxon>Diptera</taxon>
        <taxon>Brachycera</taxon>
        <taxon>Muscomorpha</taxon>
        <taxon>Muscoidea</taxon>
        <taxon>Muscidae</taxon>
        <taxon>Musca</taxon>
    </lineage>
</organism>
<feature type="region of interest" description="Disordered" evidence="1">
    <location>
        <begin position="403"/>
        <end position="461"/>
    </location>
</feature>
<proteinExistence type="predicted"/>
<reference evidence="3" key="1">
    <citation type="submission" date="2025-08" db="UniProtKB">
        <authorList>
            <consortium name="RefSeq"/>
        </authorList>
    </citation>
    <scope>IDENTIFICATION</scope>
    <source>
        <strain evidence="3">Aabys</strain>
        <tissue evidence="3">Whole body</tissue>
    </source>
</reference>
<dbReference type="Proteomes" id="UP001652621">
    <property type="component" value="Unplaced"/>
</dbReference>
<feature type="compositionally biased region" description="Polar residues" evidence="1">
    <location>
        <begin position="257"/>
        <end position="271"/>
    </location>
</feature>
<protein>
    <submittedName>
        <fullName evidence="3">Uncharacterized protein LOC131801226</fullName>
    </submittedName>
</protein>
<evidence type="ECO:0000313" key="2">
    <source>
        <dbReference type="Proteomes" id="UP001652621"/>
    </source>
</evidence>